<evidence type="ECO:0000313" key="1">
    <source>
        <dbReference type="EMBL" id="MPN29954.1"/>
    </source>
</evidence>
<dbReference type="AlphaFoldDB" id="A0A645H0W8"/>
<sequence length="147" mass="16559">MLRLQIRDGNGADQLFGVGMSGILEEHARGGSFHHHAQIHHNNFIRNMAYHGQIVGNEQIRQAPIPLQVHEKIQYLRLNGHIQGGYRLVTNNKLRFQGQRPGDADALSAPAVQLVGKHLCKALCQAHRIHQLLDLMVALRPRHMVNL</sequence>
<protein>
    <submittedName>
        <fullName evidence="1">Uncharacterized protein</fullName>
    </submittedName>
</protein>
<dbReference type="EMBL" id="VSSQ01080890">
    <property type="protein sequence ID" value="MPN29954.1"/>
    <property type="molecule type" value="Genomic_DNA"/>
</dbReference>
<proteinExistence type="predicted"/>
<comment type="caution">
    <text evidence="1">The sequence shown here is derived from an EMBL/GenBank/DDBJ whole genome shotgun (WGS) entry which is preliminary data.</text>
</comment>
<reference evidence="1" key="1">
    <citation type="submission" date="2019-08" db="EMBL/GenBank/DDBJ databases">
        <authorList>
            <person name="Kucharzyk K."/>
            <person name="Murdoch R.W."/>
            <person name="Higgins S."/>
            <person name="Loffler F."/>
        </authorList>
    </citation>
    <scope>NUCLEOTIDE SEQUENCE</scope>
</reference>
<gene>
    <name evidence="1" type="ORF">SDC9_177411</name>
</gene>
<accession>A0A645H0W8</accession>
<organism evidence="1">
    <name type="scientific">bioreactor metagenome</name>
    <dbReference type="NCBI Taxonomy" id="1076179"/>
    <lineage>
        <taxon>unclassified sequences</taxon>
        <taxon>metagenomes</taxon>
        <taxon>ecological metagenomes</taxon>
    </lineage>
</organism>
<name>A0A645H0W8_9ZZZZ</name>
<dbReference type="AntiFam" id="ANF00095">
    <property type="entry name" value="Shadow ORF (opposite ABC transporters)"/>
</dbReference>